<protein>
    <recommendedName>
        <fullName evidence="5">DUF3558 domain-containing protein</fullName>
    </recommendedName>
</protein>
<keyword evidence="4" id="KW-1185">Reference proteome</keyword>
<name>A0A3N4RC05_9ACTN</name>
<dbReference type="Proteomes" id="UP000266906">
    <property type="component" value="Unassembled WGS sequence"/>
</dbReference>
<accession>A0A3N4RC05</accession>
<comment type="caution">
    <text evidence="3">The sequence shown here is derived from an EMBL/GenBank/DDBJ whole genome shotgun (WGS) entry which is preliminary data.</text>
</comment>
<evidence type="ECO:0008006" key="5">
    <source>
        <dbReference type="Google" id="ProtNLM"/>
    </source>
</evidence>
<evidence type="ECO:0000256" key="1">
    <source>
        <dbReference type="SAM" id="MobiDB-lite"/>
    </source>
</evidence>
<reference evidence="3 4" key="1">
    <citation type="submission" date="2018-11" db="EMBL/GenBank/DDBJ databases">
        <title>Sequencing the genomes of 1000 actinobacteria strains.</title>
        <authorList>
            <person name="Klenk H.-P."/>
        </authorList>
    </citation>
    <scope>NUCLEOTIDE SEQUENCE [LARGE SCALE GENOMIC DNA]</scope>
    <source>
        <strain evidence="3 4">DSM 44781</strain>
    </source>
</reference>
<proteinExistence type="predicted"/>
<evidence type="ECO:0000313" key="4">
    <source>
        <dbReference type="Proteomes" id="UP000266906"/>
    </source>
</evidence>
<dbReference type="EMBL" id="RKQG01000002">
    <property type="protein sequence ID" value="RPE28899.1"/>
    <property type="molecule type" value="Genomic_DNA"/>
</dbReference>
<dbReference type="RefSeq" id="WP_123820601.1">
    <property type="nucleotide sequence ID" value="NZ_JBEYIY010000016.1"/>
</dbReference>
<feature type="compositionally biased region" description="Polar residues" evidence="1">
    <location>
        <begin position="75"/>
        <end position="91"/>
    </location>
</feature>
<feature type="signal peptide" evidence="2">
    <location>
        <begin position="1"/>
        <end position="27"/>
    </location>
</feature>
<organism evidence="3 4">
    <name type="scientific">Kitasatospora cineracea</name>
    <dbReference type="NCBI Taxonomy" id="88074"/>
    <lineage>
        <taxon>Bacteria</taxon>
        <taxon>Bacillati</taxon>
        <taxon>Actinomycetota</taxon>
        <taxon>Actinomycetes</taxon>
        <taxon>Kitasatosporales</taxon>
        <taxon>Streptomycetaceae</taxon>
        <taxon>Kitasatospora</taxon>
    </lineage>
</organism>
<dbReference type="PROSITE" id="PS51257">
    <property type="entry name" value="PROKAR_LIPOPROTEIN"/>
    <property type="match status" value="1"/>
</dbReference>
<gene>
    <name evidence="3" type="ORF">EDD38_6045</name>
</gene>
<evidence type="ECO:0000313" key="3">
    <source>
        <dbReference type="EMBL" id="RPE28899.1"/>
    </source>
</evidence>
<feature type="region of interest" description="Disordered" evidence="1">
    <location>
        <begin position="70"/>
        <end position="95"/>
    </location>
</feature>
<sequence length="241" mass="25032">MTSRSLTSRTGPAALVAAGLLFLTACTGGGSGGGGDSSGSGGGKAKQVGWYRLVPDLCAAVGDPGLPGKLRDSIPVTSEGIQSDPSTSLSCSYDGGPDTEDWRVSIDATIFEEAHGCHWLEVEENIARSPIGGPKPDETRKYETTDPGGLGQEAYRLSVRHPLTDTIPGPVDQLTLKSGVCDGNLSLTVEVDYGAGAGMSADYPGALDKAEEASRKKAADLLKRAEEKMYERAMSPQPTVS</sequence>
<keyword evidence="2" id="KW-0732">Signal</keyword>
<dbReference type="AlphaFoldDB" id="A0A3N4RC05"/>
<evidence type="ECO:0000256" key="2">
    <source>
        <dbReference type="SAM" id="SignalP"/>
    </source>
</evidence>
<feature type="chain" id="PRO_5038589418" description="DUF3558 domain-containing protein" evidence="2">
    <location>
        <begin position="28"/>
        <end position="241"/>
    </location>
</feature>